<name>R8BEC8_PHAM7</name>
<dbReference type="Proteomes" id="UP000014074">
    <property type="component" value="Unassembled WGS sequence"/>
</dbReference>
<reference evidence="2" key="1">
    <citation type="journal article" date="2013" name="Genome Announc.">
        <title>Draft genome sequence of the ascomycete Phaeoacremonium aleophilum strain UCR-PA7, a causal agent of the esca disease complex in grapevines.</title>
        <authorList>
            <person name="Blanco-Ulate B."/>
            <person name="Rolshausen P."/>
            <person name="Cantu D."/>
        </authorList>
    </citation>
    <scope>NUCLEOTIDE SEQUENCE [LARGE SCALE GENOMIC DNA]</scope>
    <source>
        <strain evidence="2">UCR-PA7</strain>
    </source>
</reference>
<accession>R8BEC8</accession>
<gene>
    <name evidence="1" type="ORF">UCRPA7_6943</name>
</gene>
<evidence type="ECO:0000313" key="2">
    <source>
        <dbReference type="Proteomes" id="UP000014074"/>
    </source>
</evidence>
<dbReference type="HOGENOM" id="CLU_1662033_0_0_1"/>
<dbReference type="eggNOG" id="ENOG502T0QC">
    <property type="taxonomic scope" value="Eukaryota"/>
</dbReference>
<dbReference type="AlphaFoldDB" id="R8BEC8"/>
<protein>
    <submittedName>
        <fullName evidence="1">Uncharacterized protein</fullName>
    </submittedName>
</protein>
<dbReference type="KEGG" id="tmn:UCRPA7_6943"/>
<dbReference type="RefSeq" id="XP_007917669.1">
    <property type="nucleotide sequence ID" value="XM_007919478.1"/>
</dbReference>
<evidence type="ECO:0000313" key="1">
    <source>
        <dbReference type="EMBL" id="EON97647.1"/>
    </source>
</evidence>
<organism evidence="1 2">
    <name type="scientific">Phaeoacremonium minimum (strain UCR-PA7)</name>
    <name type="common">Esca disease fungus</name>
    <name type="synonym">Togninia minima</name>
    <dbReference type="NCBI Taxonomy" id="1286976"/>
    <lineage>
        <taxon>Eukaryota</taxon>
        <taxon>Fungi</taxon>
        <taxon>Dikarya</taxon>
        <taxon>Ascomycota</taxon>
        <taxon>Pezizomycotina</taxon>
        <taxon>Sordariomycetes</taxon>
        <taxon>Sordariomycetidae</taxon>
        <taxon>Togniniales</taxon>
        <taxon>Togniniaceae</taxon>
        <taxon>Phaeoacremonium</taxon>
    </lineage>
</organism>
<dbReference type="EMBL" id="KB933264">
    <property type="protein sequence ID" value="EON97647.1"/>
    <property type="molecule type" value="Genomic_DNA"/>
</dbReference>
<dbReference type="OrthoDB" id="3558870at2759"/>
<dbReference type="GeneID" id="19327652"/>
<sequence>MSLGQLTSSEFLSCTPYPETVTRTATTTETFTTTYCVTYPAACPTSEWLATYTVVEVCTGNPATWVTPGVPPNFAVTTVTCDVCEHQTQTITAPVVPAAATGTVTVNGNGVTITPAATTGVVVATSPPGGGVVTAGAPSLKRSLGLMAGVALALGQFML</sequence>
<keyword evidence="2" id="KW-1185">Reference proteome</keyword>
<proteinExistence type="predicted"/>